<comment type="subcellular location">
    <subcellularLocation>
        <location evidence="2">Cell membrane</location>
        <topology evidence="2">Lipid-anchor</topology>
    </subcellularLocation>
</comment>
<evidence type="ECO:0000256" key="3">
    <source>
        <dbReference type="SAM" id="Coils"/>
    </source>
</evidence>
<feature type="region of interest" description="Disordered" evidence="4">
    <location>
        <begin position="484"/>
        <end position="517"/>
    </location>
</feature>
<keyword evidence="2" id="KW-0472">Membrane</keyword>
<name>A0A4V2F195_9BURK</name>
<organism evidence="5 6">
    <name type="scientific">Kerstersia gyiorum</name>
    <dbReference type="NCBI Taxonomy" id="206506"/>
    <lineage>
        <taxon>Bacteria</taxon>
        <taxon>Pseudomonadati</taxon>
        <taxon>Pseudomonadota</taxon>
        <taxon>Betaproteobacteria</taxon>
        <taxon>Burkholderiales</taxon>
        <taxon>Alcaligenaceae</taxon>
        <taxon>Kerstersia</taxon>
    </lineage>
</organism>
<gene>
    <name evidence="5" type="ORF">EV679_0090</name>
</gene>
<dbReference type="AlphaFoldDB" id="A0A4V2F195"/>
<dbReference type="Pfam" id="PF02321">
    <property type="entry name" value="OEP"/>
    <property type="match status" value="2"/>
</dbReference>
<sequence length="517" mass="55425">MPQRSCAHGFHALPHAALPAARRSKAWAPMLTALLVLAGCASGPDYQRPAALEDMPASFRQMDGWRTATPGQALTDTAWWQRYQDPVLTELLTRIDGHNQNLLQAEARLRQAEALIGRARAAGMPTAGANAGYTRSTGGTNNYSTGLNISWLPDIWGRVQRDTEAAQAAAQASAADVAAVRLGLQSNLAQAYFRLITLDRQAELLAATEQAYIRAAELTRNQYEAGISARADVVLAETQLEQVRAQRYNIAWQRAQNEHAIAVLAGAAPSALQLAEQQTLPALPPLPQALPASLLERRPDIAMAERNMAAANARIGVAASAWFPDLTLNTSGGFQHNSLNHWLTAPSRVWSLGPALALTIFDGGARQATLEHAEAAYDEQVARYRQTVLEALRETEDALAALRTRAQEIERQEKVVALAEENLRLVMNRYQAGIVTYLEVTTAQTTELNARNTLFALQGEQLAASVQLIAALGGGWSDAALADTPAATKDSAPADQQGADAPAASTATLPSRTDTGA</sequence>
<evidence type="ECO:0000256" key="4">
    <source>
        <dbReference type="SAM" id="MobiDB-lite"/>
    </source>
</evidence>
<keyword evidence="2 5" id="KW-0449">Lipoprotein</keyword>
<feature type="coiled-coil region" evidence="3">
    <location>
        <begin position="88"/>
        <end position="122"/>
    </location>
</feature>
<keyword evidence="2" id="KW-1134">Transmembrane beta strand</keyword>
<evidence type="ECO:0000313" key="5">
    <source>
        <dbReference type="EMBL" id="RZS72907.1"/>
    </source>
</evidence>
<dbReference type="Gene3D" id="2.20.200.10">
    <property type="entry name" value="Outer membrane efflux proteins (OEP)"/>
    <property type="match status" value="1"/>
</dbReference>
<dbReference type="PANTHER" id="PTHR30203">
    <property type="entry name" value="OUTER MEMBRANE CATION EFFLUX PROTEIN"/>
    <property type="match status" value="1"/>
</dbReference>
<comment type="caution">
    <text evidence="5">The sequence shown here is derived from an EMBL/GenBank/DDBJ whole genome shotgun (WGS) entry which is preliminary data.</text>
</comment>
<evidence type="ECO:0000256" key="2">
    <source>
        <dbReference type="RuleBase" id="RU362097"/>
    </source>
</evidence>
<evidence type="ECO:0000256" key="1">
    <source>
        <dbReference type="ARBA" id="ARBA00007613"/>
    </source>
</evidence>
<dbReference type="InterPro" id="IPR010131">
    <property type="entry name" value="MdtP/NodT-like"/>
</dbReference>
<dbReference type="Gene3D" id="1.20.1600.10">
    <property type="entry name" value="Outer membrane efflux proteins (OEP)"/>
    <property type="match status" value="1"/>
</dbReference>
<dbReference type="GO" id="GO:0005886">
    <property type="term" value="C:plasma membrane"/>
    <property type="evidence" value="ECO:0007669"/>
    <property type="project" value="UniProtKB-SubCell"/>
</dbReference>
<dbReference type="GO" id="GO:0015562">
    <property type="term" value="F:efflux transmembrane transporter activity"/>
    <property type="evidence" value="ECO:0007669"/>
    <property type="project" value="InterPro"/>
</dbReference>
<keyword evidence="2" id="KW-0812">Transmembrane</keyword>
<proteinExistence type="inferred from homology"/>
<protein>
    <submittedName>
        <fullName evidence="5">NodT family efflux transporter outer membrane factor (OMF) lipoprotein</fullName>
    </submittedName>
</protein>
<reference evidence="5 6" key="1">
    <citation type="submission" date="2019-02" db="EMBL/GenBank/DDBJ databases">
        <title>Genomic Encyclopedia of Type Strains, Phase IV (KMG-IV): sequencing the most valuable type-strain genomes for metagenomic binning, comparative biology and taxonomic classification.</title>
        <authorList>
            <person name="Goeker M."/>
        </authorList>
    </citation>
    <scope>NUCLEOTIDE SEQUENCE [LARGE SCALE GENOMIC DNA]</scope>
    <source>
        <strain evidence="5 6">DSM 16618</strain>
    </source>
</reference>
<dbReference type="InterPro" id="IPR003423">
    <property type="entry name" value="OMP_efflux"/>
</dbReference>
<accession>A0A4V2F195</accession>
<comment type="similarity">
    <text evidence="1 2">Belongs to the outer membrane factor (OMF) (TC 1.B.17) family.</text>
</comment>
<dbReference type="NCBIfam" id="TIGR01845">
    <property type="entry name" value="outer_NodT"/>
    <property type="match status" value="1"/>
</dbReference>
<dbReference type="EMBL" id="SGWZ01000001">
    <property type="protein sequence ID" value="RZS72907.1"/>
    <property type="molecule type" value="Genomic_DNA"/>
</dbReference>
<feature type="compositionally biased region" description="Polar residues" evidence="4">
    <location>
        <begin position="506"/>
        <end position="517"/>
    </location>
</feature>
<evidence type="ECO:0000313" key="6">
    <source>
        <dbReference type="Proteomes" id="UP000292039"/>
    </source>
</evidence>
<dbReference type="RefSeq" id="WP_068372808.1">
    <property type="nucleotide sequence ID" value="NZ_CBCSEB010000003.1"/>
</dbReference>
<dbReference type="SUPFAM" id="SSF56954">
    <property type="entry name" value="Outer membrane efflux proteins (OEP)"/>
    <property type="match status" value="1"/>
</dbReference>
<dbReference type="GeneID" id="99724985"/>
<feature type="coiled-coil region" evidence="3">
    <location>
        <begin position="385"/>
        <end position="429"/>
    </location>
</feature>
<keyword evidence="2" id="KW-0564">Palmitate</keyword>
<keyword evidence="3" id="KW-0175">Coiled coil</keyword>
<dbReference type="Proteomes" id="UP000292039">
    <property type="component" value="Unassembled WGS sequence"/>
</dbReference>
<feature type="compositionally biased region" description="Low complexity" evidence="4">
    <location>
        <begin position="491"/>
        <end position="505"/>
    </location>
</feature>
<dbReference type="PANTHER" id="PTHR30203:SF33">
    <property type="entry name" value="BLR4455 PROTEIN"/>
    <property type="match status" value="1"/>
</dbReference>